<sequence length="61" mass="6591">MMGKVTASSLADAGSMGMRSSMEAAEGETWPFCWHLCPSIGYSEGKGSCSESDDVFCLQFW</sequence>
<evidence type="ECO:0000313" key="2">
    <source>
        <dbReference type="Proteomes" id="UP000825935"/>
    </source>
</evidence>
<comment type="caution">
    <text evidence="1">The sequence shown here is derived from an EMBL/GenBank/DDBJ whole genome shotgun (WGS) entry which is preliminary data.</text>
</comment>
<protein>
    <submittedName>
        <fullName evidence="1">Uncharacterized protein</fullName>
    </submittedName>
</protein>
<gene>
    <name evidence="1" type="ORF">KP509_12G025300</name>
</gene>
<evidence type="ECO:0000313" key="1">
    <source>
        <dbReference type="EMBL" id="KAH7422780.1"/>
    </source>
</evidence>
<keyword evidence="2" id="KW-1185">Reference proteome</keyword>
<organism evidence="1 2">
    <name type="scientific">Ceratopteris richardii</name>
    <name type="common">Triangle waterfern</name>
    <dbReference type="NCBI Taxonomy" id="49495"/>
    <lineage>
        <taxon>Eukaryota</taxon>
        <taxon>Viridiplantae</taxon>
        <taxon>Streptophyta</taxon>
        <taxon>Embryophyta</taxon>
        <taxon>Tracheophyta</taxon>
        <taxon>Polypodiopsida</taxon>
        <taxon>Polypodiidae</taxon>
        <taxon>Polypodiales</taxon>
        <taxon>Pteridineae</taxon>
        <taxon>Pteridaceae</taxon>
        <taxon>Parkerioideae</taxon>
        <taxon>Ceratopteris</taxon>
    </lineage>
</organism>
<dbReference type="AlphaFoldDB" id="A0A8T2TK11"/>
<dbReference type="Proteomes" id="UP000825935">
    <property type="component" value="Chromosome 12"/>
</dbReference>
<proteinExistence type="predicted"/>
<name>A0A8T2TK11_CERRI</name>
<reference evidence="1" key="1">
    <citation type="submission" date="2021-08" db="EMBL/GenBank/DDBJ databases">
        <title>WGS assembly of Ceratopteris richardii.</title>
        <authorList>
            <person name="Marchant D.B."/>
            <person name="Chen G."/>
            <person name="Jenkins J."/>
            <person name="Shu S."/>
            <person name="Leebens-Mack J."/>
            <person name="Grimwood J."/>
            <person name="Schmutz J."/>
            <person name="Soltis P."/>
            <person name="Soltis D."/>
            <person name="Chen Z.-H."/>
        </authorList>
    </citation>
    <scope>NUCLEOTIDE SEQUENCE</scope>
    <source>
        <strain evidence="1">Whitten #5841</strain>
        <tissue evidence="1">Leaf</tissue>
    </source>
</reference>
<accession>A0A8T2TK11</accession>
<dbReference type="EMBL" id="CM035417">
    <property type="protein sequence ID" value="KAH7422780.1"/>
    <property type="molecule type" value="Genomic_DNA"/>
</dbReference>